<dbReference type="PANTHER" id="PTHR46919:SF2">
    <property type="entry name" value="SACSIN"/>
    <property type="match status" value="1"/>
</dbReference>
<dbReference type="OrthoDB" id="1262810at2759"/>
<gene>
    <name evidence="2" type="ORF">PACLA_8A008140</name>
</gene>
<keyword evidence="3" id="KW-1185">Reference proteome</keyword>
<proteinExistence type="predicted"/>
<sequence>MLDLPGIVSGDKVGFLDPHKECFGNGYSGEQYVIKSSLLDGEIRDQFKPFQGVFDFDFHKNYESTLFRFPLRTCPSKLSQTEYTKEKVDKLFRSLHEEASIILLFMKNIQHISVHECIDADKVKCVFKVEIAPEMCEFVKQERQMMLKNAVEKDLTELSYIVDVFLSSESGKKCFKWFVLNQIGLAGNESMTELSEKLSLLPWVGCDVPLNENAQKEDSGRIFCFLPLPRDVDCQTGLPVLVHGAFGVTDNRRGLLWPGSECQNNETAEWNVLLVAKILSSVIYNALKSIITDCPITGLNEIQRRELVYSIVPELNGVIGHWNSLLDPLFQKLTQLNLFHAQSSSGTSWITLQEGLLDQMEKALVLQKTRNAVLETLLRNSKVIITDLPDHVSEMVEKYFGKRQDITSEFFRNFLRSNSIQTASHDDKLLLLDYVLHDDPQPEELTGIPLLPLASSKFVAFTRHRHDSDPSSSIFVSDGSCTEDLLPNMEDRFLDKNISTETYEKLVTMATGLLDEIKPTQMITLTPELVVACLRSSLPDEWFNASNQKDIISWNSDSPRHPPEKWVNDIWHWINDNFESLEQFEGIPLIPLQSGLEKALGVLSKKSRFIFNSDSSQNMQLPSQVVGLLKAAGCIVLPCTSTLLYVRHPDISSYIASPVPAEVTLMLGKCSMESADTYIRSCSKDARKILQSFFSTSQALSEEEKNVLRRLPLLDTVDGSYTAALVSGQFLSVASSKFKLPDGFNFRKANQIISSAELESLVRLLGLEPIEPADTFCQFLFPDIQTQSVYSLEETTRIMLWILERKCEIQNEQFLKEIKDLSFLSTRNGELKKPCELYDPSDPVLIRLFLGEDSKFPSEEFSILNSILKELGLRAQDMITASDLLGVAERIALSDYHSALEKVQALVTIFHQRPEFLQLRLGGNSLISKLAEFKWLPRAKEYPRETGYPNFMCNKWYSSETIFYKPDELFRESHALLVGTSAPILGIKMNDDIQNSLGIQKQVNVNKVIEHLKTAISIWQEEKRPNSQYNEMLQTIYLYLSKVHSQDIISEAIQRHDLVNWIWHGSGFCSPKKMALEKDLPFEFRPPLFLLPDTLNDGGMLTRFFETHGVREQFSKEDIILVLAAIKEAHEDSTRQVSSKCLEKDLKFCRSILEWLVNDGQRLSEDLRAKVFVPVQSDENKLVLKECEKCTYCDQDWLKHGKTELDIPDDFHPIHEDIPPKLAILLGVPSLSSCLLSSESIEFEQTGPYEPITTRIKNILKEYKEGVGIFKELIQNADDAGATTVKFLVDWRQGKTDSLFSPDMVDSQGPALWAYNNAVFTDKDFENINKLAGGTKVEDLSKIGRFGLGFNAVYHLTDVPSFISRNYLCIFDPNVNHISNHIRDKSRPGIRIDLAKNSRPLTAFADQFSLYDEVFGCKTALNIGEKFHYQGTLFRFSFRTECEAKNSEICETVYNPSKVREIVRTLQRSASLLLLFTQNVNHVELHELGSAGKPQDTTLVLSINKEIQNTNTVSEPSYIKQCSEWWQKKLKKLPLDETPSSLEQVKIVKRENPSTITDTETSLANSCMWLVSYCVGKDRSIKFAAEEGQKDGLLPLAGAAALFQSNSTNNMVDTKIFAAEQIEGEAFCFLPLSISTGLPIHVNSSFAVRSNRDGIWEKTTAEENPESRWNDCLLQDAIPEAYFMLLSRLVDLSKSGFLSQFDQRFHDFWPRLVNCRTSWSTLVSSFYTKMVQRDLKLFCSNGEWMSITDGYILDDELRKYQDDRVIKTLQSLGKYVFDLPSDVINAMKNSVDSSVSTVLKDRTLSLLSFFEHFLFPNLPSISAYLRNPIVHHGLHYIFQESREDWRQLESLYKKSACIPCSPDGQKLARPCRLINPNVEIIAVLYSPEENRFPFGELNNSQLNALEKLGMVKDLLSWNEICGRAKSIEELAMKDKEAALQRSRFLIKYLRYNIGYLEEKQGSLSSHLLQNIKFLPVRLTPPATYKLPWKGAEFHTIEFRNPSDLFLPKNVNLTGSSCLIVDDTDQNGCGSLQGLENVLSFSERPSCQHVLQQLEITRESNADDNVKITVCKLVYRHLNDELTKNPDAEVIEKLQSMAWLFLDGKFVENKMIALDWKGYAVPFLYSVTDEYKREFAELLKIIGIKKVFTPRDFLQALDSLRESKKDSCMKRNDIDLVMTLINELKNHHDASVEQRVGTIPLPDTQGVLFNSEDLTIPESFRVKYGRNERYIHSDINQNIALKLGAKSLRTRRREKYSNTMSISSFGQIEKLTDRIKNILKSYPCDVGILKELVQNADDAKATEVQFIYDKRTLPHERVLQDNAKKIQGPALCVYNNKYFSEHDFDGICKLGIGSKQDDPAKTGQYGIGFNAVYHLTDCPSFLSDDNNDITLCILDPHCEYSPEATQEAPGGRYDNIDDDFKDIFSDTVSGYLGDFGDHFPLKGSTMFRLPLRTDEQSRTSKISNRPVANKDMMGLFSKFQNEAKKLLLFLNHVKKIGLWEIDENCELKQFYSVGSLLEQKNEKKLPELHSHLQFYKNVATSAVPIKDTTYTICIQDTGKLEENWLIHQRFGINTETRTEEQTPNVCDLGLFPVVPLQHSYQRIMVAVAAKNMWLTVSCLCP</sequence>
<evidence type="ECO:0000313" key="2">
    <source>
        <dbReference type="EMBL" id="CAB3994410.1"/>
    </source>
</evidence>
<comment type="caution">
    <text evidence="2">The sequence shown here is derived from an EMBL/GenBank/DDBJ whole genome shotgun (WGS) entry which is preliminary data.</text>
</comment>
<dbReference type="EMBL" id="CACRXK020002458">
    <property type="protein sequence ID" value="CAB3994410.1"/>
    <property type="molecule type" value="Genomic_DNA"/>
</dbReference>
<feature type="domain" description="Sacsin/Nov" evidence="1">
    <location>
        <begin position="3"/>
        <end position="117"/>
    </location>
</feature>
<evidence type="ECO:0000259" key="1">
    <source>
        <dbReference type="Pfam" id="PF25794"/>
    </source>
</evidence>
<protein>
    <recommendedName>
        <fullName evidence="1">Sacsin/Nov domain-containing protein</fullName>
    </recommendedName>
</protein>
<evidence type="ECO:0000313" key="3">
    <source>
        <dbReference type="Proteomes" id="UP001152795"/>
    </source>
</evidence>
<dbReference type="PANTHER" id="PTHR46919">
    <property type="entry name" value="ZINC FINGER, C3HC4 TYPE (RING FINGER) FAMILY PROTEIN"/>
    <property type="match status" value="1"/>
</dbReference>
<dbReference type="Pfam" id="PF25794">
    <property type="entry name" value="SACS"/>
    <property type="match status" value="3"/>
</dbReference>
<dbReference type="InterPro" id="IPR036890">
    <property type="entry name" value="HATPase_C_sf"/>
</dbReference>
<feature type="domain" description="Sacsin/Nov" evidence="1">
    <location>
        <begin position="1250"/>
        <end position="1494"/>
    </location>
</feature>
<reference evidence="2" key="1">
    <citation type="submission" date="2020-04" db="EMBL/GenBank/DDBJ databases">
        <authorList>
            <person name="Alioto T."/>
            <person name="Alioto T."/>
            <person name="Gomez Garrido J."/>
        </authorList>
    </citation>
    <scope>NUCLEOTIDE SEQUENCE</scope>
    <source>
        <strain evidence="2">A484AB</strain>
    </source>
</reference>
<dbReference type="Proteomes" id="UP001152795">
    <property type="component" value="Unassembled WGS sequence"/>
</dbReference>
<name>A0A6S7HEB1_PARCT</name>
<dbReference type="SUPFAM" id="SSF55874">
    <property type="entry name" value="ATPase domain of HSP90 chaperone/DNA topoisomerase II/histidine kinase"/>
    <property type="match status" value="2"/>
</dbReference>
<organism evidence="2 3">
    <name type="scientific">Paramuricea clavata</name>
    <name type="common">Red gorgonian</name>
    <name type="synonym">Violescent sea-whip</name>
    <dbReference type="NCBI Taxonomy" id="317549"/>
    <lineage>
        <taxon>Eukaryota</taxon>
        <taxon>Metazoa</taxon>
        <taxon>Cnidaria</taxon>
        <taxon>Anthozoa</taxon>
        <taxon>Octocorallia</taxon>
        <taxon>Malacalcyonacea</taxon>
        <taxon>Plexauridae</taxon>
        <taxon>Paramuricea</taxon>
    </lineage>
</organism>
<accession>A0A6S7HEB1</accession>
<dbReference type="NCBIfam" id="NF047352">
    <property type="entry name" value="P_loop_sacsin"/>
    <property type="match status" value="2"/>
</dbReference>
<feature type="domain" description="Sacsin/Nov" evidence="1">
    <location>
        <begin position="2268"/>
        <end position="2505"/>
    </location>
</feature>
<dbReference type="InterPro" id="IPR058210">
    <property type="entry name" value="SACS/Nov_dom"/>
</dbReference>